<dbReference type="SUPFAM" id="SSF52949">
    <property type="entry name" value="Macro domain-like"/>
    <property type="match status" value="1"/>
</dbReference>
<dbReference type="Pfam" id="PF01661">
    <property type="entry name" value="Macro"/>
    <property type="match status" value="1"/>
</dbReference>
<evidence type="ECO:0000259" key="2">
    <source>
        <dbReference type="PROSITE" id="PS51154"/>
    </source>
</evidence>
<protein>
    <submittedName>
        <fullName evidence="3">Macro domain-containing protein</fullName>
    </submittedName>
</protein>
<evidence type="ECO:0000256" key="1">
    <source>
        <dbReference type="ARBA" id="ARBA00035885"/>
    </source>
</evidence>
<comment type="catalytic activity">
    <reaction evidence="1">
        <text>an N-(ADP-alpha-D-ribosyl)-thymidine in DNA + H2O = a thymidine in DNA + ADP-D-ribose</text>
        <dbReference type="Rhea" id="RHEA:71655"/>
        <dbReference type="Rhea" id="RHEA-COMP:13556"/>
        <dbReference type="Rhea" id="RHEA-COMP:18051"/>
        <dbReference type="ChEBI" id="CHEBI:15377"/>
        <dbReference type="ChEBI" id="CHEBI:57967"/>
        <dbReference type="ChEBI" id="CHEBI:137386"/>
        <dbReference type="ChEBI" id="CHEBI:191199"/>
    </reaction>
    <physiologicalReaction direction="left-to-right" evidence="1">
        <dbReference type="Rhea" id="RHEA:71656"/>
    </physiologicalReaction>
</comment>
<dbReference type="InterPro" id="IPR043472">
    <property type="entry name" value="Macro_dom-like"/>
</dbReference>
<dbReference type="Proteomes" id="UP000823910">
    <property type="component" value="Unassembled WGS sequence"/>
</dbReference>
<dbReference type="AlphaFoldDB" id="A0A9D2SJ48"/>
<reference evidence="3" key="1">
    <citation type="journal article" date="2021" name="PeerJ">
        <title>Extensive microbial diversity within the chicken gut microbiome revealed by metagenomics and culture.</title>
        <authorList>
            <person name="Gilroy R."/>
            <person name="Ravi A."/>
            <person name="Getino M."/>
            <person name="Pursley I."/>
            <person name="Horton D.L."/>
            <person name="Alikhan N.F."/>
            <person name="Baker D."/>
            <person name="Gharbi K."/>
            <person name="Hall N."/>
            <person name="Watson M."/>
            <person name="Adriaenssens E.M."/>
            <person name="Foster-Nyarko E."/>
            <person name="Jarju S."/>
            <person name="Secka A."/>
            <person name="Antonio M."/>
            <person name="Oren A."/>
            <person name="Chaudhuri R.R."/>
            <person name="La Ragione R."/>
            <person name="Hildebrand F."/>
            <person name="Pallen M.J."/>
        </authorList>
    </citation>
    <scope>NUCLEOTIDE SEQUENCE</scope>
    <source>
        <strain evidence="3">CHK180-15479</strain>
    </source>
</reference>
<evidence type="ECO:0000313" key="4">
    <source>
        <dbReference type="Proteomes" id="UP000823910"/>
    </source>
</evidence>
<gene>
    <name evidence="3" type="ORF">H9704_12365</name>
</gene>
<dbReference type="PANTHER" id="PTHR12521">
    <property type="entry name" value="PROTEIN C6ORF130"/>
    <property type="match status" value="1"/>
</dbReference>
<sequence>MIKYVTGDMFASGAECLINTVNCEGYMGKGIAYQFKMKFPENNKSYVKACKNGNLHPGTLHVFVEDGITIINFPTKDRWRENSKLSYIETGLDELLKVLPELQVTSIAIPPLGCGNGGLQWPVVKHLIEEKLKKVADEYTFLIYEPSGNYVQKPKTAPKLSASSLIIMKLKMGLKKHTKLRLQKAAYFMDIFAGESYFSFQKHKYGPYAYAIDIVGRDIGAYQEFYQIKDTETTYQMAYKTICSEKTDKTLERLLPAVAEAVQYVNQIESDHNLEGISTVLFLVQSESEQAESQIIQKFKTWSEDKALRFSEDEIKKYIRYLETTGLIQKNAGGNFECVSFKHTEKLCNI</sequence>
<dbReference type="EMBL" id="DWWT01000065">
    <property type="protein sequence ID" value="HJC06923.1"/>
    <property type="molecule type" value="Genomic_DNA"/>
</dbReference>
<dbReference type="SMART" id="SM00506">
    <property type="entry name" value="A1pp"/>
    <property type="match status" value="1"/>
</dbReference>
<proteinExistence type="predicted"/>
<accession>A0A9D2SJ48</accession>
<organism evidence="3 4">
    <name type="scientific">Candidatus Enterocloster excrementipullorum</name>
    <dbReference type="NCBI Taxonomy" id="2838559"/>
    <lineage>
        <taxon>Bacteria</taxon>
        <taxon>Bacillati</taxon>
        <taxon>Bacillota</taxon>
        <taxon>Clostridia</taxon>
        <taxon>Lachnospirales</taxon>
        <taxon>Lachnospiraceae</taxon>
        <taxon>Enterocloster</taxon>
    </lineage>
</organism>
<dbReference type="Gene3D" id="3.40.220.10">
    <property type="entry name" value="Leucine Aminopeptidase, subunit E, domain 1"/>
    <property type="match status" value="1"/>
</dbReference>
<dbReference type="CDD" id="cd02901">
    <property type="entry name" value="Macro_Poa1p-like"/>
    <property type="match status" value="1"/>
</dbReference>
<dbReference type="PROSITE" id="PS51154">
    <property type="entry name" value="MACRO"/>
    <property type="match status" value="1"/>
</dbReference>
<dbReference type="PANTHER" id="PTHR12521:SF0">
    <property type="entry name" value="ADP-RIBOSE GLYCOHYDROLASE OARD1"/>
    <property type="match status" value="1"/>
</dbReference>
<dbReference type="InterPro" id="IPR002589">
    <property type="entry name" value="Macro_dom"/>
</dbReference>
<name>A0A9D2SJ48_9FIRM</name>
<dbReference type="InterPro" id="IPR050892">
    <property type="entry name" value="ADP-ribose_metab_enzymes"/>
</dbReference>
<dbReference type="GO" id="GO:0140291">
    <property type="term" value="P:peptidyl-glutamate ADP-deribosylation"/>
    <property type="evidence" value="ECO:0007669"/>
    <property type="project" value="TreeGrafter"/>
</dbReference>
<feature type="domain" description="Macro" evidence="2">
    <location>
        <begin position="1"/>
        <end position="152"/>
    </location>
</feature>
<evidence type="ECO:0000313" key="3">
    <source>
        <dbReference type="EMBL" id="HJC06923.1"/>
    </source>
</evidence>
<comment type="caution">
    <text evidence="3">The sequence shown here is derived from an EMBL/GenBank/DDBJ whole genome shotgun (WGS) entry which is preliminary data.</text>
</comment>
<reference evidence="3" key="2">
    <citation type="submission" date="2021-04" db="EMBL/GenBank/DDBJ databases">
        <authorList>
            <person name="Gilroy R."/>
        </authorList>
    </citation>
    <scope>NUCLEOTIDE SEQUENCE</scope>
    <source>
        <strain evidence="3">CHK180-15479</strain>
    </source>
</reference>